<evidence type="ECO:0000313" key="1">
    <source>
        <dbReference type="EMBL" id="AWV91123.1"/>
    </source>
</evidence>
<dbReference type="AlphaFoldDB" id="A0A2Z4FQ87"/>
<evidence type="ECO:0000313" key="2">
    <source>
        <dbReference type="Proteomes" id="UP000249799"/>
    </source>
</evidence>
<gene>
    <name evidence="1" type="ORF">DN745_18035</name>
</gene>
<name>A0A2Z4FQ87_9DELT</name>
<organism evidence="1 2">
    <name type="scientific">Bradymonas sediminis</name>
    <dbReference type="NCBI Taxonomy" id="1548548"/>
    <lineage>
        <taxon>Bacteria</taxon>
        <taxon>Deltaproteobacteria</taxon>
        <taxon>Bradymonadales</taxon>
        <taxon>Bradymonadaceae</taxon>
        <taxon>Bradymonas</taxon>
    </lineage>
</organism>
<dbReference type="Proteomes" id="UP000249799">
    <property type="component" value="Chromosome"/>
</dbReference>
<proteinExistence type="predicted"/>
<dbReference type="EMBL" id="CP030032">
    <property type="protein sequence ID" value="AWV91123.1"/>
    <property type="molecule type" value="Genomic_DNA"/>
</dbReference>
<reference evidence="1 2" key="1">
    <citation type="submission" date="2018-06" db="EMBL/GenBank/DDBJ databases">
        <title>Lujinxingia sediminis gen. nov. sp. nov., a new facultative anaerobic member of the class Deltaproteobacteria, and proposal of Lujinxingaceae fam. nov.</title>
        <authorList>
            <person name="Guo L.-Y."/>
            <person name="Li C.-M."/>
            <person name="Wang S."/>
            <person name="Du Z.-J."/>
        </authorList>
    </citation>
    <scope>NUCLEOTIDE SEQUENCE [LARGE SCALE GENOMIC DNA]</scope>
    <source>
        <strain evidence="1 2">FA350</strain>
    </source>
</reference>
<dbReference type="KEGG" id="bsed:DN745_18035"/>
<protein>
    <submittedName>
        <fullName evidence="1">Uncharacterized protein</fullName>
    </submittedName>
</protein>
<dbReference type="PROSITE" id="PS51257">
    <property type="entry name" value="PROKAR_LIPOPROTEIN"/>
    <property type="match status" value="1"/>
</dbReference>
<dbReference type="RefSeq" id="WP_111337102.1">
    <property type="nucleotide sequence ID" value="NZ_CP030032.1"/>
</dbReference>
<dbReference type="OrthoDB" id="5525627at2"/>
<accession>A0A2Z4FQ87</accession>
<sequence length="429" mass="46654">MKTSMFRIGRQRGLLSVLLVFLLVASLGCERKPGDLEQWRTAKGGMQKMQEWAQSDEEPRDVRIRAVEILIEEGQVNQLKPTLEGVADTKLRAEMVAAVVPTVEKMWAANDYPKISEADEEKGAVKVGASESVVAKDAAFFLIPFAEGAEKEKLQKILAEWMSADWQLRNQLGNVKLNQIAEYAGEAGNKGLLDWLKVAIEPHRPADMIARGGDDATQEKAALILLERANADYPKLTPSLNGAVMATNRAELAPLFKKMINDPESSGGTIDAAMDALVRVQDRRAAPFFSDLIGKRGGQIRWVAADRISEVLGKPAFTFVSTALPVEMDTYPGQDSEGFKKEATGYCGLYKAKMAKAGTTDVSDELKKGLESARWPARVLGLKCAEVFKSTDLAADVDALKSDRQQVPGWGEATTVGAIASEVAANLSK</sequence>
<keyword evidence="2" id="KW-1185">Reference proteome</keyword>